<dbReference type="Proteomes" id="UP000638648">
    <property type="component" value="Unassembled WGS sequence"/>
</dbReference>
<dbReference type="AlphaFoldDB" id="A0A927N6Q3"/>
<evidence type="ECO:0008006" key="3">
    <source>
        <dbReference type="Google" id="ProtNLM"/>
    </source>
</evidence>
<dbReference type="InterPro" id="IPR008775">
    <property type="entry name" value="Phytyl_CoA_dOase-like"/>
</dbReference>
<keyword evidence="2" id="KW-1185">Reference proteome</keyword>
<dbReference type="SUPFAM" id="SSF51197">
    <property type="entry name" value="Clavaminate synthase-like"/>
    <property type="match status" value="1"/>
</dbReference>
<gene>
    <name evidence="1" type="ORF">HEB94_010017</name>
</gene>
<reference evidence="1" key="1">
    <citation type="submission" date="2020-10" db="EMBL/GenBank/DDBJ databases">
        <title>Sequencing the genomes of 1000 actinobacteria strains.</title>
        <authorList>
            <person name="Klenk H.-P."/>
        </authorList>
    </citation>
    <scope>NUCLEOTIDE SEQUENCE</scope>
    <source>
        <strain evidence="1">DSM 45354</strain>
    </source>
</reference>
<sequence length="263" mass="29362">MLTAEQRAEFDLTGIVKLEGAFSAADASAMRAVVWKELAVRHGIHEDDPSTWTPHYVSGMKTTKRHPAFQAILGPPLRAALDDLLGPGRWQEPKHQGQVLVTLPNADSWRVPHHMWHTDVGYDTPPGQLIGVKHWAFVDAVEPGGGGTVQLAGSHRLLERYVSQLPADKREYKHVRDSFLRSHPWLRGLSKPDDDPDRNRRLMDVDTDIDGLPARVVELTGRPGDVYLTHLWVMHAAAPNASARPRMMRSRPFYPLDAGPAPE</sequence>
<dbReference type="EMBL" id="JADBEM010000001">
    <property type="protein sequence ID" value="MBE1613169.1"/>
    <property type="molecule type" value="Genomic_DNA"/>
</dbReference>
<organism evidence="1 2">
    <name type="scientific">Actinopolymorpha pittospori</name>
    <dbReference type="NCBI Taxonomy" id="648752"/>
    <lineage>
        <taxon>Bacteria</taxon>
        <taxon>Bacillati</taxon>
        <taxon>Actinomycetota</taxon>
        <taxon>Actinomycetes</taxon>
        <taxon>Propionibacteriales</taxon>
        <taxon>Actinopolymorphaceae</taxon>
        <taxon>Actinopolymorpha</taxon>
    </lineage>
</organism>
<dbReference type="RefSeq" id="WP_192756081.1">
    <property type="nucleotide sequence ID" value="NZ_BAABJL010000082.1"/>
</dbReference>
<dbReference type="Gene3D" id="2.60.120.620">
    <property type="entry name" value="q2cbj1_9rhob like domain"/>
    <property type="match status" value="1"/>
</dbReference>
<evidence type="ECO:0000313" key="1">
    <source>
        <dbReference type="EMBL" id="MBE1613169.1"/>
    </source>
</evidence>
<comment type="caution">
    <text evidence="1">The sequence shown here is derived from an EMBL/GenBank/DDBJ whole genome shotgun (WGS) entry which is preliminary data.</text>
</comment>
<accession>A0A927N6Q3</accession>
<dbReference type="GO" id="GO:0016706">
    <property type="term" value="F:2-oxoglutarate-dependent dioxygenase activity"/>
    <property type="evidence" value="ECO:0007669"/>
    <property type="project" value="UniProtKB-ARBA"/>
</dbReference>
<protein>
    <recommendedName>
        <fullName evidence="3">Phytanoyl-CoA dioxygenase (PhyH)</fullName>
    </recommendedName>
</protein>
<dbReference type="Pfam" id="PF05721">
    <property type="entry name" value="PhyH"/>
    <property type="match status" value="1"/>
</dbReference>
<name>A0A927N6Q3_9ACTN</name>
<evidence type="ECO:0000313" key="2">
    <source>
        <dbReference type="Proteomes" id="UP000638648"/>
    </source>
</evidence>
<proteinExistence type="predicted"/>